<feature type="region of interest" description="Disordered" evidence="1">
    <location>
        <begin position="349"/>
        <end position="787"/>
    </location>
</feature>
<dbReference type="Proteomes" id="UP001430584">
    <property type="component" value="Unassembled WGS sequence"/>
</dbReference>
<feature type="compositionally biased region" description="Low complexity" evidence="1">
    <location>
        <begin position="564"/>
        <end position="583"/>
    </location>
</feature>
<feature type="compositionally biased region" description="Polar residues" evidence="1">
    <location>
        <begin position="602"/>
        <end position="628"/>
    </location>
</feature>
<evidence type="ECO:0000313" key="3">
    <source>
        <dbReference type="Proteomes" id="UP001430584"/>
    </source>
</evidence>
<feature type="compositionally biased region" description="Basic and acidic residues" evidence="1">
    <location>
        <begin position="659"/>
        <end position="674"/>
    </location>
</feature>
<gene>
    <name evidence="2" type="ORF">SLS55_000447</name>
</gene>
<feature type="compositionally biased region" description="Polar residues" evidence="1">
    <location>
        <begin position="638"/>
        <end position="653"/>
    </location>
</feature>
<keyword evidence="3" id="KW-1185">Reference proteome</keyword>
<feature type="region of interest" description="Disordered" evidence="1">
    <location>
        <begin position="194"/>
        <end position="238"/>
    </location>
</feature>
<reference evidence="2 3" key="1">
    <citation type="submission" date="2024-02" db="EMBL/GenBank/DDBJ databases">
        <title>De novo assembly and annotation of 12 fungi associated with fruit tree decline syndrome in Ontario, Canada.</title>
        <authorList>
            <person name="Sulman M."/>
            <person name="Ellouze W."/>
            <person name="Ilyukhin E."/>
        </authorList>
    </citation>
    <scope>NUCLEOTIDE SEQUENCE [LARGE SCALE GENOMIC DNA]</scope>
    <source>
        <strain evidence="2 3">FDS-637</strain>
    </source>
</reference>
<evidence type="ECO:0000256" key="1">
    <source>
        <dbReference type="SAM" id="MobiDB-lite"/>
    </source>
</evidence>
<protein>
    <recommendedName>
        <fullName evidence="4">RING-type E3 ubiquitin transferase</fullName>
    </recommendedName>
</protein>
<feature type="compositionally biased region" description="Polar residues" evidence="1">
    <location>
        <begin position="685"/>
        <end position="699"/>
    </location>
</feature>
<feature type="compositionally biased region" description="Low complexity" evidence="1">
    <location>
        <begin position="735"/>
        <end position="754"/>
    </location>
</feature>
<name>A0ABR3CUC1_9PEZI</name>
<dbReference type="RefSeq" id="XP_066637237.1">
    <property type="nucleotide sequence ID" value="XM_066771958.1"/>
</dbReference>
<feature type="compositionally biased region" description="Polar residues" evidence="1">
    <location>
        <begin position="355"/>
        <end position="372"/>
    </location>
</feature>
<dbReference type="Gene3D" id="1.10.10.2670">
    <property type="entry name" value="E3 ubiquitin-protein ligase"/>
    <property type="match status" value="1"/>
</dbReference>
<comment type="caution">
    <text evidence="2">The sequence shown here is derived from an EMBL/GenBank/DDBJ whole genome shotgun (WGS) entry which is preliminary data.</text>
</comment>
<feature type="compositionally biased region" description="Basic and acidic residues" evidence="1">
    <location>
        <begin position="452"/>
        <end position="461"/>
    </location>
</feature>
<dbReference type="EMBL" id="JAJVCZ030000001">
    <property type="protein sequence ID" value="KAL0264497.1"/>
    <property type="molecule type" value="Genomic_DNA"/>
</dbReference>
<proteinExistence type="predicted"/>
<dbReference type="InterPro" id="IPR042065">
    <property type="entry name" value="E3_ELL-like"/>
</dbReference>
<accession>A0ABR3CUC1</accession>
<dbReference type="GeneID" id="92004532"/>
<feature type="compositionally biased region" description="Polar residues" evidence="1">
    <location>
        <begin position="505"/>
        <end position="521"/>
    </location>
</feature>
<dbReference type="SUPFAM" id="SSF46785">
    <property type="entry name" value="Winged helix' DNA-binding domain"/>
    <property type="match status" value="1"/>
</dbReference>
<sequence length="845" mass="92301">MGPDYASGVGIALHGAPDEYIGEKQIPSSSRRTPVMQVEMTQDVIDDMLQSIRDGRPPMLQFCQNPILKIGETKIVLDATKETFRNELYQTAATNAENNSNDVASDFFGTVDYRLALQRASEASQAMNRTDSALQTLKSNMKSIRKEKEAPKWEPEVMNQHQLNMLIRNRQRVSMEVDPLRLNETDRMKRLQQGRYAKPSRGAVLGNRLVGSTSNASSPALSAASPRPTAPTSAPISKKTSAIESALRKALVHMLALEPVKMQDLARKMKVPKEEISSILKVIAKDNGGEWKLTDKAYKELDPFSPSIRFWTEEQRKKAIENAIKALDRQRLDPLDKIWQNLLPENERGKGKTLSKLSLASSNTAPKTSTPSMKPAMGNKHKLNQLTKKAKPDTKKKEPRKKKVEEDAFGITSQKKPKPLVGESTAASGQKKTLKRADGEDKEAANLKRKIEKPSSEEDTGRTTLSKTAKRPMAEDQAGQSPSKKIKRSTPDDGEVSQVAKKTLAKTSSESGKAGQNTGLQKTARIRKEGTTVVSAKLNKENTLSDTKVGSKPITKKQSHTNGTARSASTAPTAAAPKKVASKMNEQKASEHSIQPKINGLPFTSTKKVANALSSKNPSSTGSPLNTSDVEKSRALHKSSTTAAGVTTPGNSDRTLKRKANDIDSDIHKHDVNLKHRKAAGHTPVPSNTATATPPSSDRPSLKRKAEGTVPDSRQPTAKKLAATYKAPKPTQTPTPSYSGASSISSTSSTHSHQLGGGHVHHHDSPQSFHDASSASPEQGQPLNHRRAIELSAQFKRCYPQYLALYTSLKGRQATKQELEELHKKDAILKNMKKEVKRLLANPEG</sequence>
<organism evidence="2 3">
    <name type="scientific">Diplodia seriata</name>
    <dbReference type="NCBI Taxonomy" id="420778"/>
    <lineage>
        <taxon>Eukaryota</taxon>
        <taxon>Fungi</taxon>
        <taxon>Dikarya</taxon>
        <taxon>Ascomycota</taxon>
        <taxon>Pezizomycotina</taxon>
        <taxon>Dothideomycetes</taxon>
        <taxon>Dothideomycetes incertae sedis</taxon>
        <taxon>Botryosphaeriales</taxon>
        <taxon>Botryosphaeriaceae</taxon>
        <taxon>Diplodia</taxon>
    </lineage>
</organism>
<feature type="compositionally biased region" description="Polar residues" evidence="1">
    <location>
        <begin position="766"/>
        <end position="782"/>
    </location>
</feature>
<feature type="compositionally biased region" description="Basic and acidic residues" evidence="1">
    <location>
        <begin position="435"/>
        <end position="446"/>
    </location>
</feature>
<evidence type="ECO:0000313" key="2">
    <source>
        <dbReference type="EMBL" id="KAL0264497.1"/>
    </source>
</evidence>
<evidence type="ECO:0008006" key="4">
    <source>
        <dbReference type="Google" id="ProtNLM"/>
    </source>
</evidence>
<dbReference type="InterPro" id="IPR036390">
    <property type="entry name" value="WH_DNA-bd_sf"/>
</dbReference>
<feature type="compositionally biased region" description="Low complexity" evidence="1">
    <location>
        <begin position="212"/>
        <end position="237"/>
    </location>
</feature>